<name>A0A1G2N803_9BACT</name>
<dbReference type="AlphaFoldDB" id="A0A1G2N803"/>
<dbReference type="EMBL" id="MHRW01000002">
    <property type="protein sequence ID" value="OHA31519.1"/>
    <property type="molecule type" value="Genomic_DNA"/>
</dbReference>
<accession>A0A1G2N803</accession>
<reference evidence="2 3" key="1">
    <citation type="journal article" date="2016" name="Nat. Commun.">
        <title>Thousands of microbial genomes shed light on interconnected biogeochemical processes in an aquifer system.</title>
        <authorList>
            <person name="Anantharaman K."/>
            <person name="Brown C.T."/>
            <person name="Hug L.A."/>
            <person name="Sharon I."/>
            <person name="Castelle C.J."/>
            <person name="Probst A.J."/>
            <person name="Thomas B.C."/>
            <person name="Singh A."/>
            <person name="Wilkins M.J."/>
            <person name="Karaoz U."/>
            <person name="Brodie E.L."/>
            <person name="Williams K.H."/>
            <person name="Hubbard S.S."/>
            <person name="Banfield J.F."/>
        </authorList>
    </citation>
    <scope>NUCLEOTIDE SEQUENCE [LARGE SCALE GENOMIC DNA]</scope>
</reference>
<evidence type="ECO:0000313" key="2">
    <source>
        <dbReference type="EMBL" id="OHA31519.1"/>
    </source>
</evidence>
<evidence type="ECO:0000313" key="3">
    <source>
        <dbReference type="Proteomes" id="UP000176365"/>
    </source>
</evidence>
<gene>
    <name evidence="2" type="ORF">A3B11_00985</name>
</gene>
<dbReference type="Proteomes" id="UP000176365">
    <property type="component" value="Unassembled WGS sequence"/>
</dbReference>
<feature type="region of interest" description="Disordered" evidence="1">
    <location>
        <begin position="1"/>
        <end position="58"/>
    </location>
</feature>
<protein>
    <submittedName>
        <fullName evidence="2">Uncharacterized protein</fullName>
    </submittedName>
</protein>
<organism evidence="2 3">
    <name type="scientific">Candidatus Taylorbacteria bacterium RIFCSPLOWO2_01_FULL_44_26</name>
    <dbReference type="NCBI Taxonomy" id="1802318"/>
    <lineage>
        <taxon>Bacteria</taxon>
        <taxon>Candidatus Tayloriibacteriota</taxon>
    </lineage>
</organism>
<feature type="compositionally biased region" description="Basic and acidic residues" evidence="1">
    <location>
        <begin position="27"/>
        <end position="51"/>
    </location>
</feature>
<evidence type="ECO:0000256" key="1">
    <source>
        <dbReference type="SAM" id="MobiDB-lite"/>
    </source>
</evidence>
<sequence length="152" mass="17332">MGDDGRREGKKKEGKKTSGWAVALPRPMEHEPSGGDEKEEHRQLRSVDHGRRINAGMENKRPAKIPLAIHIRAPISFIGSIVNSLIDVEGQERQSRQVLRQRRMFWVEQQGALFDIRIAGADMRYFIHDRRVVPYARHRDDHNGGDNTDCGG</sequence>
<feature type="compositionally biased region" description="Basic and acidic residues" evidence="1">
    <location>
        <begin position="1"/>
        <end position="11"/>
    </location>
</feature>
<comment type="caution">
    <text evidence="2">The sequence shown here is derived from an EMBL/GenBank/DDBJ whole genome shotgun (WGS) entry which is preliminary data.</text>
</comment>
<proteinExistence type="predicted"/>